<dbReference type="Proteomes" id="UP000525078">
    <property type="component" value="Unassembled WGS sequence"/>
</dbReference>
<dbReference type="EMBL" id="JAATIP010000157">
    <property type="protein sequence ID" value="KAF4365800.1"/>
    <property type="molecule type" value="Genomic_DNA"/>
</dbReference>
<proteinExistence type="predicted"/>
<evidence type="ECO:0000313" key="2">
    <source>
        <dbReference type="Proteomes" id="UP000525078"/>
    </source>
</evidence>
<reference evidence="1 2" key="1">
    <citation type="journal article" date="2020" name="bioRxiv">
        <title>Sequence and annotation of 42 cannabis genomes reveals extensive copy number variation in cannabinoid synthesis and pathogen resistance genes.</title>
        <authorList>
            <person name="Mckernan K.J."/>
            <person name="Helbert Y."/>
            <person name="Kane L.T."/>
            <person name="Ebling H."/>
            <person name="Zhang L."/>
            <person name="Liu B."/>
            <person name="Eaton Z."/>
            <person name="Mclaughlin S."/>
            <person name="Kingan S."/>
            <person name="Baybayan P."/>
            <person name="Concepcion G."/>
            <person name="Jordan M."/>
            <person name="Riva A."/>
            <person name="Barbazuk W."/>
            <person name="Harkins T."/>
        </authorList>
    </citation>
    <scope>NUCLEOTIDE SEQUENCE [LARGE SCALE GENOMIC DNA]</scope>
    <source>
        <strain evidence="2">cv. Jamaican Lion 4</strain>
        <tissue evidence="1">Leaf</tissue>
    </source>
</reference>
<gene>
    <name evidence="1" type="ORF">F8388_003469</name>
</gene>
<organism evidence="1 2">
    <name type="scientific">Cannabis sativa</name>
    <name type="common">Hemp</name>
    <name type="synonym">Marijuana</name>
    <dbReference type="NCBI Taxonomy" id="3483"/>
    <lineage>
        <taxon>Eukaryota</taxon>
        <taxon>Viridiplantae</taxon>
        <taxon>Streptophyta</taxon>
        <taxon>Embryophyta</taxon>
        <taxon>Tracheophyta</taxon>
        <taxon>Spermatophyta</taxon>
        <taxon>Magnoliopsida</taxon>
        <taxon>eudicotyledons</taxon>
        <taxon>Gunneridae</taxon>
        <taxon>Pentapetalae</taxon>
        <taxon>rosids</taxon>
        <taxon>fabids</taxon>
        <taxon>Rosales</taxon>
        <taxon>Cannabaceae</taxon>
        <taxon>Cannabis</taxon>
    </lineage>
</organism>
<evidence type="ECO:0000313" key="1">
    <source>
        <dbReference type="EMBL" id="KAF4365800.1"/>
    </source>
</evidence>
<comment type="caution">
    <text evidence="1">The sequence shown here is derived from an EMBL/GenBank/DDBJ whole genome shotgun (WGS) entry which is preliminary data.</text>
</comment>
<protein>
    <submittedName>
        <fullName evidence="1">Uncharacterized protein</fullName>
    </submittedName>
</protein>
<dbReference type="AlphaFoldDB" id="A0A7J6F7T0"/>
<sequence length="323" mass="37377">MVFIFFTMNSFHPNLSNALFVKERERSNQFVQYFYSTTTPYFSSTDLLPLSKFETLARFIGNLIGTFFDVHEDSLSEGWGPFLRIRVAIDVSKPLLRGQLVTFPWIADELWLEYRYERLLDFCYDCEKIDDGKDPNLTYGPWMKGSALPNSGYNQYMQDFSKAGPWLFITRLVRNTITPIIPHIRQPPTLPSSISNREKGKGIVDYLNLSIDPHENKALMKKYLALILESLLVHRSLLFIQQKTKHSSSRSKEFFDVVSNISSSLWLHLQHIFMFHAPSNPTPLSLNHKLRIQLVSSGDNKKKADQVHKWELLSLGKQQVGIK</sequence>
<name>A0A7J6F7T0_CANSA</name>
<accession>A0A7J6F7T0</accession>